<keyword evidence="2" id="KW-1185">Reference proteome</keyword>
<comment type="caution">
    <text evidence="1">The sequence shown here is derived from an EMBL/GenBank/DDBJ whole genome shotgun (WGS) entry which is preliminary data.</text>
</comment>
<reference evidence="1 2" key="1">
    <citation type="submission" date="2017-08" db="EMBL/GenBank/DDBJ databases">
        <title>Genome sequence of Streptomyces albireticuli NRRL B-1670.</title>
        <authorList>
            <person name="Graham D.E."/>
            <person name="Mahan K.M."/>
            <person name="Klingeman D.M."/>
            <person name="Hettich R.L."/>
            <person name="Parry R.J."/>
            <person name="Spain J.C."/>
        </authorList>
    </citation>
    <scope>NUCLEOTIDE SEQUENCE [LARGE SCALE GENOMIC DNA]</scope>
    <source>
        <strain evidence="1 2">NRRL B-1670</strain>
    </source>
</reference>
<sequence length="106" mass="10994">MILQGSGDRAWVRFRAALPVSVRAAAYRLPARHPVCKRAAEAVAGALVAPEVLAAAVAAEPMPRDADDPAAVVAERLQRALDALAGDANVRFGAIEDASTQGDSYA</sequence>
<organism evidence="1 2">
    <name type="scientific">Streptomyces albireticuli</name>
    <dbReference type="NCBI Taxonomy" id="1940"/>
    <lineage>
        <taxon>Bacteria</taxon>
        <taxon>Bacillati</taxon>
        <taxon>Actinomycetota</taxon>
        <taxon>Actinomycetes</taxon>
        <taxon>Kitasatosporales</taxon>
        <taxon>Streptomycetaceae</taxon>
        <taxon>Streptomyces</taxon>
    </lineage>
</organism>
<accession>A0A2A2CZM4</accession>
<dbReference type="AlphaFoldDB" id="A0A2A2CZM4"/>
<evidence type="ECO:0000313" key="2">
    <source>
        <dbReference type="Proteomes" id="UP000218944"/>
    </source>
</evidence>
<dbReference type="Proteomes" id="UP000218944">
    <property type="component" value="Unassembled WGS sequence"/>
</dbReference>
<gene>
    <name evidence="1" type="ORF">CK936_34165</name>
</gene>
<dbReference type="EMBL" id="NSJV01000647">
    <property type="protein sequence ID" value="PAU44532.1"/>
    <property type="molecule type" value="Genomic_DNA"/>
</dbReference>
<protein>
    <submittedName>
        <fullName evidence="1">Uncharacterized protein</fullName>
    </submittedName>
</protein>
<proteinExistence type="predicted"/>
<name>A0A2A2CZM4_9ACTN</name>
<evidence type="ECO:0000313" key="1">
    <source>
        <dbReference type="EMBL" id="PAU44532.1"/>
    </source>
</evidence>